<dbReference type="PANTHER" id="PTHR43601">
    <property type="entry name" value="THIOREDOXIN, MITOCHONDRIAL"/>
    <property type="match status" value="1"/>
</dbReference>
<organism evidence="3 4">
    <name type="scientific">Lutibacter aestuarii</name>
    <dbReference type="NCBI Taxonomy" id="861111"/>
    <lineage>
        <taxon>Bacteria</taxon>
        <taxon>Pseudomonadati</taxon>
        <taxon>Bacteroidota</taxon>
        <taxon>Flavobacteriia</taxon>
        <taxon>Flavobacteriales</taxon>
        <taxon>Flavobacteriaceae</taxon>
        <taxon>Lutibacter</taxon>
    </lineage>
</organism>
<evidence type="ECO:0000313" key="3">
    <source>
        <dbReference type="EMBL" id="MFD0762476.1"/>
    </source>
</evidence>
<dbReference type="EMBL" id="JBHTIC010000008">
    <property type="protein sequence ID" value="MFD0762476.1"/>
    <property type="molecule type" value="Genomic_DNA"/>
</dbReference>
<sequence length="398" mass="45950">MKNIFYIILVGIIFSCAQEKKELPKAIDFRNGTFKELLAVAEKEDKLIFIDCYTSWCAPCKWMDKNVFVNENVYSFYNSTFINYKIDMEKGEGPELAKKYQVSSYPTYLFINSKGDLVHKSTSRMSVEEFITVGENAIDPSKAFGILTAKYEQNKMSNDEMLNYAISLQKMRINTADEVLDKLMLKVDDEWLLSLSGWKLIESFVFDENSKLFNVLNSNKEYFISITNKKTVYKVYQRILQRKMYASTNEQNETLFFQQLDSLKKLTDKARDIAILHCNYYAKANDADKFIKTSNYYVDNFLTDDPETIAFIARSVYRKSFEESPKILLQAAELITKAYEMNPNDYGTVSTFAQIQGIVGNKEEAIKAGELAVKMADTISSKVKKRALQNLKELKEKQ</sequence>
<dbReference type="Proteomes" id="UP001597032">
    <property type="component" value="Unassembled WGS sequence"/>
</dbReference>
<protein>
    <submittedName>
        <fullName evidence="3">Thioredoxin family protein</fullName>
    </submittedName>
</protein>
<dbReference type="PANTHER" id="PTHR43601:SF3">
    <property type="entry name" value="THIOREDOXIN, MITOCHONDRIAL"/>
    <property type="match status" value="1"/>
</dbReference>
<feature type="domain" description="Thioredoxin" evidence="2">
    <location>
        <begin position="15"/>
        <end position="143"/>
    </location>
</feature>
<dbReference type="Pfam" id="PF03190">
    <property type="entry name" value="Thioredox_DsbH"/>
    <property type="match status" value="1"/>
</dbReference>
<dbReference type="SUPFAM" id="SSF52833">
    <property type="entry name" value="Thioredoxin-like"/>
    <property type="match status" value="1"/>
</dbReference>
<dbReference type="PROSITE" id="PS00194">
    <property type="entry name" value="THIOREDOXIN_1"/>
    <property type="match status" value="1"/>
</dbReference>
<evidence type="ECO:0000256" key="1">
    <source>
        <dbReference type="ARBA" id="ARBA00023284"/>
    </source>
</evidence>
<keyword evidence="1" id="KW-0676">Redox-active center</keyword>
<proteinExistence type="predicted"/>
<dbReference type="RefSeq" id="WP_386782823.1">
    <property type="nucleotide sequence ID" value="NZ_JBHTIC010000008.1"/>
</dbReference>
<accession>A0ABW2Z6Q9</accession>
<dbReference type="InterPro" id="IPR036249">
    <property type="entry name" value="Thioredoxin-like_sf"/>
</dbReference>
<dbReference type="InterPro" id="IPR004879">
    <property type="entry name" value="Ssp411-like_TRX"/>
</dbReference>
<keyword evidence="4" id="KW-1185">Reference proteome</keyword>
<dbReference type="PROSITE" id="PS51352">
    <property type="entry name" value="THIOREDOXIN_2"/>
    <property type="match status" value="1"/>
</dbReference>
<reference evidence="4" key="1">
    <citation type="journal article" date="2019" name="Int. J. Syst. Evol. Microbiol.">
        <title>The Global Catalogue of Microorganisms (GCM) 10K type strain sequencing project: providing services to taxonomists for standard genome sequencing and annotation.</title>
        <authorList>
            <consortium name="The Broad Institute Genomics Platform"/>
            <consortium name="The Broad Institute Genome Sequencing Center for Infectious Disease"/>
            <person name="Wu L."/>
            <person name="Ma J."/>
        </authorList>
    </citation>
    <scope>NUCLEOTIDE SEQUENCE [LARGE SCALE GENOMIC DNA]</scope>
    <source>
        <strain evidence="4">CCUG 60022</strain>
    </source>
</reference>
<gene>
    <name evidence="3" type="ORF">ACFQZW_10315</name>
</gene>
<evidence type="ECO:0000259" key="2">
    <source>
        <dbReference type="PROSITE" id="PS51352"/>
    </source>
</evidence>
<comment type="caution">
    <text evidence="3">The sequence shown here is derived from an EMBL/GenBank/DDBJ whole genome shotgun (WGS) entry which is preliminary data.</text>
</comment>
<dbReference type="Gene3D" id="3.40.30.10">
    <property type="entry name" value="Glutaredoxin"/>
    <property type="match status" value="1"/>
</dbReference>
<dbReference type="InterPro" id="IPR013766">
    <property type="entry name" value="Thioredoxin_domain"/>
</dbReference>
<name>A0ABW2Z6Q9_9FLAO</name>
<dbReference type="PROSITE" id="PS51257">
    <property type="entry name" value="PROKAR_LIPOPROTEIN"/>
    <property type="match status" value="1"/>
</dbReference>
<dbReference type="InterPro" id="IPR017937">
    <property type="entry name" value="Thioredoxin_CS"/>
</dbReference>
<evidence type="ECO:0000313" key="4">
    <source>
        <dbReference type="Proteomes" id="UP001597032"/>
    </source>
</evidence>